<dbReference type="AlphaFoldDB" id="A0A0J1BC51"/>
<evidence type="ECO:0000256" key="1">
    <source>
        <dbReference type="SAM" id="MobiDB-lite"/>
    </source>
</evidence>
<reference evidence="2" key="1">
    <citation type="submission" date="2015-05" db="EMBL/GenBank/DDBJ databases">
        <title>Permanent draft genome of Rhodopirellula islandicus K833.</title>
        <authorList>
            <person name="Kizina J."/>
            <person name="Richter M."/>
            <person name="Glockner F.O."/>
            <person name="Harder J."/>
        </authorList>
    </citation>
    <scope>NUCLEOTIDE SEQUENCE [LARGE SCALE GENOMIC DNA]</scope>
    <source>
        <strain evidence="2">K833</strain>
    </source>
</reference>
<evidence type="ECO:0000313" key="3">
    <source>
        <dbReference type="Proteomes" id="UP000036367"/>
    </source>
</evidence>
<sequence>MIYLSMAVYRLGCRPKSHPQQLASAGSLPASSTHLTSSSFFSPSDSPDAWCD</sequence>
<gene>
    <name evidence="2" type="ORF">RISK_003801</name>
</gene>
<protein>
    <submittedName>
        <fullName evidence="2">Uncharacterized protein</fullName>
    </submittedName>
</protein>
<feature type="region of interest" description="Disordered" evidence="1">
    <location>
        <begin position="17"/>
        <end position="52"/>
    </location>
</feature>
<proteinExistence type="predicted"/>
<dbReference type="STRING" id="595434.RISK_003801"/>
<keyword evidence="3" id="KW-1185">Reference proteome</keyword>
<comment type="caution">
    <text evidence="2">The sequence shown here is derived from an EMBL/GenBank/DDBJ whole genome shotgun (WGS) entry which is preliminary data.</text>
</comment>
<dbReference type="EMBL" id="LECT01000029">
    <property type="protein sequence ID" value="KLU04215.1"/>
    <property type="molecule type" value="Genomic_DNA"/>
</dbReference>
<organism evidence="2 3">
    <name type="scientific">Rhodopirellula islandica</name>
    <dbReference type="NCBI Taxonomy" id="595434"/>
    <lineage>
        <taxon>Bacteria</taxon>
        <taxon>Pseudomonadati</taxon>
        <taxon>Planctomycetota</taxon>
        <taxon>Planctomycetia</taxon>
        <taxon>Pirellulales</taxon>
        <taxon>Pirellulaceae</taxon>
        <taxon>Rhodopirellula</taxon>
    </lineage>
</organism>
<accession>A0A0J1BC51</accession>
<feature type="compositionally biased region" description="Low complexity" evidence="1">
    <location>
        <begin position="27"/>
        <end position="52"/>
    </location>
</feature>
<dbReference type="Proteomes" id="UP000036367">
    <property type="component" value="Unassembled WGS sequence"/>
</dbReference>
<name>A0A0J1BC51_RHOIS</name>
<dbReference type="PATRIC" id="fig|595434.4.peg.3608"/>
<evidence type="ECO:0000313" key="2">
    <source>
        <dbReference type="EMBL" id="KLU04215.1"/>
    </source>
</evidence>